<evidence type="ECO:0000313" key="1">
    <source>
        <dbReference type="EMBL" id="JAH67943.1"/>
    </source>
</evidence>
<organism evidence="1">
    <name type="scientific">Anguilla anguilla</name>
    <name type="common">European freshwater eel</name>
    <name type="synonym">Muraena anguilla</name>
    <dbReference type="NCBI Taxonomy" id="7936"/>
    <lineage>
        <taxon>Eukaryota</taxon>
        <taxon>Metazoa</taxon>
        <taxon>Chordata</taxon>
        <taxon>Craniata</taxon>
        <taxon>Vertebrata</taxon>
        <taxon>Euteleostomi</taxon>
        <taxon>Actinopterygii</taxon>
        <taxon>Neopterygii</taxon>
        <taxon>Teleostei</taxon>
        <taxon>Anguilliformes</taxon>
        <taxon>Anguillidae</taxon>
        <taxon>Anguilla</taxon>
    </lineage>
</organism>
<name>A0A0E9USK4_ANGAN</name>
<dbReference type="AlphaFoldDB" id="A0A0E9USK4"/>
<accession>A0A0E9USK4</accession>
<dbReference type="EMBL" id="GBXM01040634">
    <property type="protein sequence ID" value="JAH67943.1"/>
    <property type="molecule type" value="Transcribed_RNA"/>
</dbReference>
<sequence>MVMPMWTRVKFNKQNIKLY</sequence>
<reference evidence="1" key="1">
    <citation type="submission" date="2014-11" db="EMBL/GenBank/DDBJ databases">
        <authorList>
            <person name="Amaro Gonzalez C."/>
        </authorList>
    </citation>
    <scope>NUCLEOTIDE SEQUENCE</scope>
</reference>
<proteinExistence type="predicted"/>
<reference evidence="1" key="2">
    <citation type="journal article" date="2015" name="Fish Shellfish Immunol.">
        <title>Early steps in the European eel (Anguilla anguilla)-Vibrio vulnificus interaction in the gills: Role of the RtxA13 toxin.</title>
        <authorList>
            <person name="Callol A."/>
            <person name="Pajuelo D."/>
            <person name="Ebbesson L."/>
            <person name="Teles M."/>
            <person name="MacKenzie S."/>
            <person name="Amaro C."/>
        </authorList>
    </citation>
    <scope>NUCLEOTIDE SEQUENCE</scope>
</reference>
<protein>
    <submittedName>
        <fullName evidence="1">Uncharacterized protein</fullName>
    </submittedName>
</protein>